<dbReference type="Gene3D" id="3.40.390.10">
    <property type="entry name" value="Collagenase (Catalytic Domain)"/>
    <property type="match status" value="1"/>
</dbReference>
<dbReference type="RefSeq" id="WP_166107058.1">
    <property type="nucleotide sequence ID" value="NZ_JAADJT010000011.1"/>
</dbReference>
<dbReference type="PROSITE" id="PS00330">
    <property type="entry name" value="HEMOLYSIN_CALCIUM"/>
    <property type="match status" value="1"/>
</dbReference>
<evidence type="ECO:0000256" key="1">
    <source>
        <dbReference type="ARBA" id="ARBA00001913"/>
    </source>
</evidence>
<keyword evidence="5" id="KW-0677">Repeat</keyword>
<dbReference type="InterPro" id="IPR024079">
    <property type="entry name" value="MetalloPept_cat_dom_sf"/>
</dbReference>
<reference evidence="8" key="2">
    <citation type="submission" date="2023-07" db="EMBL/GenBank/DDBJ databases">
        <title>Duganella aceri sp. nov., isolated from tree sap.</title>
        <authorList>
            <person name="Kim I.S."/>
        </authorList>
    </citation>
    <scope>NUCLEOTIDE SEQUENCE [LARGE SCALE GENOMIC DNA]</scope>
    <source>
        <strain evidence="8">SAP-35</strain>
    </source>
</reference>
<evidence type="ECO:0000259" key="6">
    <source>
        <dbReference type="SMART" id="SM00235"/>
    </source>
</evidence>
<protein>
    <submittedName>
        <fullName evidence="7">DUF4214 domain-containing protein</fullName>
    </submittedName>
</protein>
<organism evidence="7 8">
    <name type="scientific">Duganella aceris</name>
    <dbReference type="NCBI Taxonomy" id="2703883"/>
    <lineage>
        <taxon>Bacteria</taxon>
        <taxon>Pseudomonadati</taxon>
        <taxon>Pseudomonadota</taxon>
        <taxon>Betaproteobacteria</taxon>
        <taxon>Burkholderiales</taxon>
        <taxon>Oxalobacteraceae</taxon>
        <taxon>Telluria group</taxon>
        <taxon>Duganella</taxon>
    </lineage>
</organism>
<keyword evidence="8" id="KW-1185">Reference proteome</keyword>
<comment type="subcellular location">
    <subcellularLocation>
        <location evidence="2">Secreted</location>
    </subcellularLocation>
</comment>
<dbReference type="InterPro" id="IPR038255">
    <property type="entry name" value="PBS_linker_sf"/>
</dbReference>
<dbReference type="InterPro" id="IPR018511">
    <property type="entry name" value="Hemolysin-typ_Ca-bd_CS"/>
</dbReference>
<reference evidence="7 8" key="1">
    <citation type="submission" date="2020-01" db="EMBL/GenBank/DDBJ databases">
        <authorList>
            <person name="Lee S.D."/>
        </authorList>
    </citation>
    <scope>NUCLEOTIDE SEQUENCE [LARGE SCALE GENOMIC DNA]</scope>
    <source>
        <strain evidence="7 8">SAP-35</strain>
    </source>
</reference>
<proteinExistence type="inferred from homology"/>
<evidence type="ECO:0000256" key="3">
    <source>
        <dbReference type="ARBA" id="ARBA00009490"/>
    </source>
</evidence>
<evidence type="ECO:0000256" key="4">
    <source>
        <dbReference type="ARBA" id="ARBA00022525"/>
    </source>
</evidence>
<sequence length="574" mass="59832">MSFTTGNNSIDSLLYSSWKPVAGQAVSLTYSFLTRVPGDATSDDANGFRAMDATQQQAVRVALASWAAVANITFNEVANGGQIQLGTNNQGSASSGYAYLPDGNGPVALYVNNGGGFNLTYRDGDFGMAVLIHELGHTLGLKHPGDYNSTGGDIDGPFLPAATDTIDYSQMSYNVGSGFKLNGNYGITPALYDIQAMQYMYGANMSYHAGTDTYSFSKDAALQCIWDAGGTDTFDFSACSTATIINLNAGTFSETAPGYNNISIAYNVTIERAIAGSGGSTIYANAAGNVIAGGAGADLIYEGAGNDQISGGGGRDTVVYAKALSAFTITGTTGALTVAGDGVDSLTGISVLRFGGKDVELSSFRSVQGGTAGNDIMTAGSGDELFTGGGGIDLIKFNGIRSDYQVGASGAGIVVTDRLGNGGSDLLGGIERIEFSDKLGLALDTAGEAGQLYRLYGAMFSREPDLPGMGFWLYRMDHDGLDLLTIARAFVDSEEFVRTYGASTTDAQYVTSLYSNVLHRAPDAAGYAHHMGNLASGAVSREQLLIVFSQSDENIELVSHIMPVGVQYVPYLPT</sequence>
<dbReference type="CDD" id="cd04277">
    <property type="entry name" value="ZnMc_serralysin_like"/>
    <property type="match status" value="1"/>
</dbReference>
<dbReference type="InterPro" id="IPR006026">
    <property type="entry name" value="Peptidase_Metallo"/>
</dbReference>
<dbReference type="InterPro" id="IPR001343">
    <property type="entry name" value="Hemolysn_Ca-bd"/>
</dbReference>
<dbReference type="InterPro" id="IPR034033">
    <property type="entry name" value="Serralysin-like"/>
</dbReference>
<evidence type="ECO:0000313" key="8">
    <source>
        <dbReference type="Proteomes" id="UP000666369"/>
    </source>
</evidence>
<dbReference type="SUPFAM" id="SSF51120">
    <property type="entry name" value="beta-Roll"/>
    <property type="match status" value="1"/>
</dbReference>
<keyword evidence="4" id="KW-0964">Secreted</keyword>
<comment type="similarity">
    <text evidence="3">Belongs to the peptidase M10B family.</text>
</comment>
<dbReference type="Gene3D" id="2.150.10.10">
    <property type="entry name" value="Serralysin-like metalloprotease, C-terminal"/>
    <property type="match status" value="1"/>
</dbReference>
<accession>A0ABX0FRU7</accession>
<dbReference type="InterPro" id="IPR013858">
    <property type="entry name" value="Peptidase_M10B_C"/>
</dbReference>
<dbReference type="InterPro" id="IPR011049">
    <property type="entry name" value="Serralysin-like_metalloprot_C"/>
</dbReference>
<dbReference type="Pfam" id="PF08548">
    <property type="entry name" value="Peptidase_M10_C"/>
    <property type="match status" value="1"/>
</dbReference>
<dbReference type="Pfam" id="PF13946">
    <property type="entry name" value="DUF4214"/>
    <property type="match status" value="1"/>
</dbReference>
<dbReference type="Proteomes" id="UP000666369">
    <property type="component" value="Unassembled WGS sequence"/>
</dbReference>
<gene>
    <name evidence="7" type="ORF">GW587_23095</name>
</gene>
<evidence type="ECO:0000256" key="5">
    <source>
        <dbReference type="ARBA" id="ARBA00022737"/>
    </source>
</evidence>
<evidence type="ECO:0000313" key="7">
    <source>
        <dbReference type="EMBL" id="NGZ87135.1"/>
    </source>
</evidence>
<name>A0ABX0FRU7_9BURK</name>
<feature type="domain" description="Peptidase metallopeptidase" evidence="6">
    <location>
        <begin position="11"/>
        <end position="194"/>
    </location>
</feature>
<evidence type="ECO:0000256" key="2">
    <source>
        <dbReference type="ARBA" id="ARBA00004613"/>
    </source>
</evidence>
<comment type="caution">
    <text evidence="7">The sequence shown here is derived from an EMBL/GenBank/DDBJ whole genome shotgun (WGS) entry which is preliminary data.</text>
</comment>
<comment type="cofactor">
    <cofactor evidence="1">
        <name>Ca(2+)</name>
        <dbReference type="ChEBI" id="CHEBI:29108"/>
    </cofactor>
</comment>
<dbReference type="PRINTS" id="PR00313">
    <property type="entry name" value="CABNDNGRPT"/>
</dbReference>
<dbReference type="EMBL" id="JAADJT010000011">
    <property type="protein sequence ID" value="NGZ87135.1"/>
    <property type="molecule type" value="Genomic_DNA"/>
</dbReference>
<dbReference type="SMART" id="SM00235">
    <property type="entry name" value="ZnMc"/>
    <property type="match status" value="1"/>
</dbReference>
<dbReference type="Pfam" id="PF00353">
    <property type="entry name" value="HemolysinCabind"/>
    <property type="match status" value="2"/>
</dbReference>
<dbReference type="Gene3D" id="1.10.3130.20">
    <property type="entry name" value="Phycobilisome linker domain"/>
    <property type="match status" value="1"/>
</dbReference>
<dbReference type="SUPFAM" id="SSF55486">
    <property type="entry name" value="Metalloproteases ('zincins'), catalytic domain"/>
    <property type="match status" value="1"/>
</dbReference>
<dbReference type="InterPro" id="IPR025282">
    <property type="entry name" value="DUF4214"/>
</dbReference>